<dbReference type="Pfam" id="PF12836">
    <property type="entry name" value="HHH_3"/>
    <property type="match status" value="1"/>
</dbReference>
<dbReference type="EMBL" id="CP002271">
    <property type="protein sequence ID" value="ADO71780.1"/>
    <property type="molecule type" value="Genomic_DNA"/>
</dbReference>
<evidence type="ECO:0000313" key="2">
    <source>
        <dbReference type="EMBL" id="ADO71780.1"/>
    </source>
</evidence>
<dbReference type="Proteomes" id="UP000001351">
    <property type="component" value="Chromosome"/>
</dbReference>
<dbReference type="InterPro" id="IPR003583">
    <property type="entry name" value="Hlx-hairpin-Hlx_DNA-bd_motif"/>
</dbReference>
<dbReference type="SUPFAM" id="SSF47781">
    <property type="entry name" value="RuvA domain 2-like"/>
    <property type="match status" value="1"/>
</dbReference>
<reference evidence="2 3" key="1">
    <citation type="journal article" date="2011" name="Mol. Biol. Evol.">
        <title>Comparative genomic analysis of fruiting body formation in Myxococcales.</title>
        <authorList>
            <person name="Huntley S."/>
            <person name="Hamann N."/>
            <person name="Wegener-Feldbrugge S."/>
            <person name="Treuner-Lange A."/>
            <person name="Kube M."/>
            <person name="Reinhardt R."/>
            <person name="Klages S."/>
            <person name="Muller R."/>
            <person name="Ronning C.M."/>
            <person name="Nierman W.C."/>
            <person name="Sogaard-Andersen L."/>
        </authorList>
    </citation>
    <scope>NUCLEOTIDE SEQUENCE [LARGE SCALE GENOMIC DNA]</scope>
    <source>
        <strain evidence="2 3">DW4/3-1</strain>
    </source>
</reference>
<accession>E3FL72</accession>
<dbReference type="PANTHER" id="PTHR21180:SF32">
    <property type="entry name" value="ENDONUCLEASE_EXONUCLEASE_PHOSPHATASE FAMILY DOMAIN-CONTAINING PROTEIN 1"/>
    <property type="match status" value="1"/>
</dbReference>
<dbReference type="STRING" id="378806.STAUR_3992"/>
<dbReference type="AlphaFoldDB" id="E3FL72"/>
<dbReference type="HOGENOM" id="CLU_153841_0_0_7"/>
<dbReference type="SMART" id="SM00278">
    <property type="entry name" value="HhH1"/>
    <property type="match status" value="2"/>
</dbReference>
<sequence>MIVNRTGALAAATLGLMVLGGLARWQWPSASPALDCEPAAVRMVGGIAHCGEGTVPTGAQAVALGLKLDLNAASEEELAQLSGVGRSLARKLVEAREAQGRFTSWEEVDAVSGVGPGKLETLRAATELRETPPPGGVW</sequence>
<keyword evidence="3" id="KW-1185">Reference proteome</keyword>
<dbReference type="InterPro" id="IPR051675">
    <property type="entry name" value="Endo/Exo/Phosphatase_dom_1"/>
</dbReference>
<gene>
    <name evidence="2" type="primary">comE</name>
    <name evidence="2" type="ordered locus">STAUR_3992</name>
</gene>
<dbReference type="Gene3D" id="1.10.150.320">
    <property type="entry name" value="Photosystem II 12 kDa extrinsic protein"/>
    <property type="match status" value="1"/>
</dbReference>
<dbReference type="InterPro" id="IPR010994">
    <property type="entry name" value="RuvA_2-like"/>
</dbReference>
<dbReference type="GO" id="GO:0006281">
    <property type="term" value="P:DNA repair"/>
    <property type="evidence" value="ECO:0007669"/>
    <property type="project" value="InterPro"/>
</dbReference>
<dbReference type="KEGG" id="sur:STAUR_3992"/>
<evidence type="ECO:0000313" key="3">
    <source>
        <dbReference type="Proteomes" id="UP000001351"/>
    </source>
</evidence>
<protein>
    <submittedName>
        <fullName evidence="2">ComE protein</fullName>
    </submittedName>
</protein>
<dbReference type="GO" id="GO:0003677">
    <property type="term" value="F:DNA binding"/>
    <property type="evidence" value="ECO:0007669"/>
    <property type="project" value="InterPro"/>
</dbReference>
<evidence type="ECO:0000259" key="1">
    <source>
        <dbReference type="SMART" id="SM00278"/>
    </source>
</evidence>
<feature type="domain" description="Helix-hairpin-helix DNA-binding motif class 1" evidence="1">
    <location>
        <begin position="106"/>
        <end position="125"/>
    </location>
</feature>
<dbReference type="PANTHER" id="PTHR21180">
    <property type="entry name" value="ENDONUCLEASE/EXONUCLEASE/PHOSPHATASE FAMILY DOMAIN-CONTAINING PROTEIN 1"/>
    <property type="match status" value="1"/>
</dbReference>
<feature type="domain" description="Helix-hairpin-helix DNA-binding motif class 1" evidence="1">
    <location>
        <begin position="76"/>
        <end position="95"/>
    </location>
</feature>
<proteinExistence type="predicted"/>
<name>E3FL72_STIAD</name>
<dbReference type="eggNOG" id="COG1555">
    <property type="taxonomic scope" value="Bacteria"/>
</dbReference>
<organism evidence="2 3">
    <name type="scientific">Stigmatella aurantiaca (strain DW4/3-1)</name>
    <dbReference type="NCBI Taxonomy" id="378806"/>
    <lineage>
        <taxon>Bacteria</taxon>
        <taxon>Pseudomonadati</taxon>
        <taxon>Myxococcota</taxon>
        <taxon>Myxococcia</taxon>
        <taxon>Myxococcales</taxon>
        <taxon>Cystobacterineae</taxon>
        <taxon>Archangiaceae</taxon>
        <taxon>Stigmatella</taxon>
    </lineage>
</organism>